<evidence type="ECO:0000256" key="8">
    <source>
        <dbReference type="ARBA" id="ARBA00023125"/>
    </source>
</evidence>
<dbReference type="EMBL" id="KR824843">
    <property type="protein sequence ID" value="AKQ06961.1"/>
    <property type="molecule type" value="Genomic_DNA"/>
</dbReference>
<evidence type="ECO:0000256" key="5">
    <source>
        <dbReference type="ARBA" id="ARBA00023004"/>
    </source>
</evidence>
<proteinExistence type="inferred from homology"/>
<dbReference type="GO" id="GO:0047134">
    <property type="term" value="F:protein-disulfide reductase [NAD(P)H] activity"/>
    <property type="evidence" value="ECO:0007669"/>
    <property type="project" value="TreeGrafter"/>
</dbReference>
<evidence type="ECO:0000256" key="6">
    <source>
        <dbReference type="ARBA" id="ARBA00023014"/>
    </source>
</evidence>
<evidence type="ECO:0000256" key="7">
    <source>
        <dbReference type="ARBA" id="ARBA00023015"/>
    </source>
</evidence>
<organism evidence="12 13">
    <name type="scientific">Mycobacterium phage Ovechkin</name>
    <dbReference type="NCBI Taxonomy" id="1673889"/>
    <lineage>
        <taxon>Viruses</taxon>
        <taxon>Duplodnaviria</taxon>
        <taxon>Heunggongvirae</taxon>
        <taxon>Uroviricota</taxon>
        <taxon>Caudoviricetes</taxon>
        <taxon>Gracegardnervirinae</taxon>
        <taxon>Cheoctovirus</taxon>
        <taxon>Cheoctovirus ovechkin</taxon>
    </lineage>
</organism>
<accession>A0A0H4U0G4</accession>
<keyword evidence="5" id="KW-0408">Iron</keyword>
<dbReference type="Proteomes" id="UP000201155">
    <property type="component" value="Segment"/>
</dbReference>
<dbReference type="HAMAP" id="MF_01479">
    <property type="entry name" value="WhiB"/>
    <property type="match status" value="1"/>
</dbReference>
<comment type="cofactor">
    <cofactor evidence="1">
        <name>[4Fe-4S] cluster</name>
        <dbReference type="ChEBI" id="CHEBI:49883"/>
    </cofactor>
</comment>
<feature type="domain" description="4Fe-4S Wbl-type" evidence="11">
    <location>
        <begin position="24"/>
        <end position="81"/>
    </location>
</feature>
<dbReference type="InterPro" id="IPR003482">
    <property type="entry name" value="Whib"/>
</dbReference>
<evidence type="ECO:0000313" key="13">
    <source>
        <dbReference type="Proteomes" id="UP000201155"/>
    </source>
</evidence>
<dbReference type="GO" id="GO:0045892">
    <property type="term" value="P:negative regulation of DNA-templated transcription"/>
    <property type="evidence" value="ECO:0007669"/>
    <property type="project" value="TreeGrafter"/>
</dbReference>
<dbReference type="InterPro" id="IPR034768">
    <property type="entry name" value="4FE4S_WBL"/>
</dbReference>
<reference evidence="12 13" key="1">
    <citation type="submission" date="2015-05" db="EMBL/GenBank/DDBJ databases">
        <authorList>
            <person name="Brusko S."/>
            <person name="Campbell R.A."/>
            <person name="Rubia G.C."/>
            <person name="Walstead R.N."/>
            <person name="Shah Z.V."/>
            <person name="Tahir R."/>
            <person name="Serrano M.G."/>
            <person name="Buck G."/>
            <person name="Lee V."/>
            <person name="Wang Y."/>
            <person name="Carvalho R."/>
            <person name="Voegtly L."/>
            <person name="Shi R."/>
            <person name="Duckworth R."/>
            <person name="Johnson A."/>
            <person name="Loviza R."/>
            <person name="Walstead R."/>
            <person name="Shah Z."/>
            <person name="Kiflezghi M."/>
            <person name="Wade K."/>
            <person name="Delesalle V.A."/>
            <person name="Bradley K.W."/>
            <person name="Asai D.J."/>
            <person name="Bowman C.A."/>
            <person name="Russell D.A."/>
            <person name="Pope W.H."/>
            <person name="Jacobs-Sera D."/>
            <person name="Hendrix R.W."/>
            <person name="Hatfull G.F."/>
        </authorList>
    </citation>
    <scope>NUCLEOTIDE SEQUENCE [LARGE SCALE GENOMIC DNA]</scope>
</reference>
<dbReference type="PROSITE" id="PS51674">
    <property type="entry name" value="4FE4S_WBL"/>
    <property type="match status" value="1"/>
</dbReference>
<protein>
    <submittedName>
        <fullName evidence="12">WhiB</fullName>
    </submittedName>
</protein>
<keyword evidence="9" id="KW-1015">Disulfide bond</keyword>
<evidence type="ECO:0000256" key="4">
    <source>
        <dbReference type="ARBA" id="ARBA00022723"/>
    </source>
</evidence>
<dbReference type="PANTHER" id="PTHR38839">
    <property type="entry name" value="TRANSCRIPTIONAL REGULATOR WHID-RELATED"/>
    <property type="match status" value="1"/>
</dbReference>
<evidence type="ECO:0000256" key="1">
    <source>
        <dbReference type="ARBA" id="ARBA00001966"/>
    </source>
</evidence>
<comment type="similarity">
    <text evidence="2">Belongs to the WhiB family.</text>
</comment>
<dbReference type="Pfam" id="PF02467">
    <property type="entry name" value="Whib"/>
    <property type="match status" value="1"/>
</dbReference>
<dbReference type="GeneID" id="26637692"/>
<keyword evidence="4" id="KW-0479">Metal-binding</keyword>
<evidence type="ECO:0000256" key="3">
    <source>
        <dbReference type="ARBA" id="ARBA00022485"/>
    </source>
</evidence>
<keyword evidence="3" id="KW-0004">4Fe-4S</keyword>
<keyword evidence="8" id="KW-0238">DNA-binding</keyword>
<keyword evidence="7" id="KW-0805">Transcription regulation</keyword>
<dbReference type="GO" id="GO:0003677">
    <property type="term" value="F:DNA binding"/>
    <property type="evidence" value="ECO:0007669"/>
    <property type="project" value="UniProtKB-KW"/>
</dbReference>
<keyword evidence="6" id="KW-0411">Iron-sulfur</keyword>
<keyword evidence="13" id="KW-1185">Reference proteome</keyword>
<dbReference type="KEGG" id="vg:26637692"/>
<evidence type="ECO:0000256" key="2">
    <source>
        <dbReference type="ARBA" id="ARBA00006597"/>
    </source>
</evidence>
<evidence type="ECO:0000313" key="12">
    <source>
        <dbReference type="EMBL" id="AKQ06961.1"/>
    </source>
</evidence>
<dbReference type="GO" id="GO:0046872">
    <property type="term" value="F:metal ion binding"/>
    <property type="evidence" value="ECO:0007669"/>
    <property type="project" value="UniProtKB-KW"/>
</dbReference>
<evidence type="ECO:0000256" key="9">
    <source>
        <dbReference type="ARBA" id="ARBA00023157"/>
    </source>
</evidence>
<dbReference type="GO" id="GO:0051539">
    <property type="term" value="F:4 iron, 4 sulfur cluster binding"/>
    <property type="evidence" value="ECO:0007669"/>
    <property type="project" value="UniProtKB-KW"/>
</dbReference>
<dbReference type="OrthoDB" id="17842at10239"/>
<name>A0A0H4U0G4_9CAUD</name>
<gene>
    <name evidence="12" type="ORF">PBI_OVECHKIN_59</name>
</gene>
<dbReference type="RefSeq" id="YP_009211223.1">
    <property type="nucleotide sequence ID" value="NC_028937.1"/>
</dbReference>
<evidence type="ECO:0000259" key="11">
    <source>
        <dbReference type="PROSITE" id="PS51674"/>
    </source>
</evidence>
<evidence type="ECO:0000256" key="10">
    <source>
        <dbReference type="ARBA" id="ARBA00023163"/>
    </source>
</evidence>
<dbReference type="PANTHER" id="PTHR38839:SF4">
    <property type="entry name" value="TRANSCRIPTIONAL REGULATOR WHIB"/>
    <property type="match status" value="1"/>
</dbReference>
<keyword evidence="10" id="KW-0804">Transcription</keyword>
<sequence>MTIIDLSFMLAHVEDKHAWRDQALCSQVDPELFFPEKGGNAKPAKRICGMCDVRDECLQWALDNNEQFGIFGGLSERERRPLVQARREERVPLVKVCKGCGEEFQPYRTRLVYCSMACRRQSEKESRKRHSRECRSCGRHFIGVSDHCSPACLKKSHRSILDKRDALKIFTVVCRVCCEDFETSRVHTKYCSDSCRQAAILAQRRQRTRSRREAS</sequence>